<keyword evidence="1" id="KW-0378">Hydrolase</keyword>
<dbReference type="RefSeq" id="WP_218092290.1">
    <property type="nucleotide sequence ID" value="NZ_CAJVAS010000009.1"/>
</dbReference>
<dbReference type="CDD" id="cd07516">
    <property type="entry name" value="HAD_Pase"/>
    <property type="match status" value="1"/>
</dbReference>
<dbReference type="Pfam" id="PF08282">
    <property type="entry name" value="Hydrolase_3"/>
    <property type="match status" value="1"/>
</dbReference>
<name>A0A916NPR6_9BACL</name>
<dbReference type="NCBIfam" id="TIGR01484">
    <property type="entry name" value="HAD-SF-IIB"/>
    <property type="match status" value="1"/>
</dbReference>
<dbReference type="EC" id="3.1.3.104" evidence="1"/>
<keyword evidence="2" id="KW-1185">Reference proteome</keyword>
<organism evidence="1 2">
    <name type="scientific">Paenibacillus solanacearum</name>
    <dbReference type="NCBI Taxonomy" id="2048548"/>
    <lineage>
        <taxon>Bacteria</taxon>
        <taxon>Bacillati</taxon>
        <taxon>Bacillota</taxon>
        <taxon>Bacilli</taxon>
        <taxon>Bacillales</taxon>
        <taxon>Paenibacillaceae</taxon>
        <taxon>Paenibacillus</taxon>
    </lineage>
</organism>
<evidence type="ECO:0000313" key="2">
    <source>
        <dbReference type="Proteomes" id="UP000693672"/>
    </source>
</evidence>
<dbReference type="PANTHER" id="PTHR10000:SF55">
    <property type="entry name" value="5-AMINO-6-(5-PHOSPHO-D-RIBITYLAMINO)URACIL PHOSPHATASE YCSE"/>
    <property type="match status" value="1"/>
</dbReference>
<accession>A0A916NPR6</accession>
<comment type="caution">
    <text evidence="1">The sequence shown here is derived from an EMBL/GenBank/DDBJ whole genome shotgun (WGS) entry which is preliminary data.</text>
</comment>
<dbReference type="PROSITE" id="PS01228">
    <property type="entry name" value="COF_1"/>
    <property type="match status" value="1"/>
</dbReference>
<sequence>MNGYKLLALDMDGTLLNRKHAISADNRKWIHRAIDSGITVMLATGRESQSIKPYVEELGLTSPIVCVNGSEVWQAPDQLMRRHVLKTEWVAELYSLSKEYDCRYWAYTVDEVFTKERWLERIDPQDGRQWLKFGIHCDNPGRLAEIRAILAAAGRYELSNSSASNIEVNPAGISKASGIRDICKLLGIGMAEVAACGDSLNDLEMIRSVGLGIAMGNAQETVKQAAKAVTGTNEEDGVAQAIRTYLLPD</sequence>
<dbReference type="SFLD" id="SFLDG01140">
    <property type="entry name" value="C2.B:_Phosphomannomutase_and_P"/>
    <property type="match status" value="1"/>
</dbReference>
<dbReference type="PROSITE" id="PS01229">
    <property type="entry name" value="COF_2"/>
    <property type="match status" value="1"/>
</dbReference>
<gene>
    <name evidence="1" type="primary">ycsE_4</name>
    <name evidence="1" type="ORF">PAESOLCIP111_02506</name>
</gene>
<dbReference type="GO" id="GO:0043726">
    <property type="term" value="F:5-amino-6-(5-phosphoribitylamino)uracil phosphatase activity"/>
    <property type="evidence" value="ECO:0007669"/>
    <property type="project" value="UniProtKB-EC"/>
</dbReference>
<protein>
    <submittedName>
        <fullName evidence="1">5-amino-6-(5-phospho-D-ribitylamino)uracil phosphatase YcsE</fullName>
        <ecNumber evidence="1">3.1.3.104</ecNumber>
    </submittedName>
</protein>
<dbReference type="EMBL" id="CAJVAS010000009">
    <property type="protein sequence ID" value="CAG7623304.1"/>
    <property type="molecule type" value="Genomic_DNA"/>
</dbReference>
<dbReference type="SFLD" id="SFLDS00003">
    <property type="entry name" value="Haloacid_Dehalogenase"/>
    <property type="match status" value="1"/>
</dbReference>
<reference evidence="1" key="1">
    <citation type="submission" date="2021-06" db="EMBL/GenBank/DDBJ databases">
        <authorList>
            <person name="Criscuolo A."/>
        </authorList>
    </citation>
    <scope>NUCLEOTIDE SEQUENCE</scope>
    <source>
        <strain evidence="1">CIP111600</strain>
    </source>
</reference>
<dbReference type="GO" id="GO:0000287">
    <property type="term" value="F:magnesium ion binding"/>
    <property type="evidence" value="ECO:0007669"/>
    <property type="project" value="TreeGrafter"/>
</dbReference>
<dbReference type="PANTHER" id="PTHR10000">
    <property type="entry name" value="PHOSPHOSERINE PHOSPHATASE"/>
    <property type="match status" value="1"/>
</dbReference>
<dbReference type="GO" id="GO:0005829">
    <property type="term" value="C:cytosol"/>
    <property type="evidence" value="ECO:0007669"/>
    <property type="project" value="TreeGrafter"/>
</dbReference>
<dbReference type="Proteomes" id="UP000693672">
    <property type="component" value="Unassembled WGS sequence"/>
</dbReference>
<evidence type="ECO:0000313" key="1">
    <source>
        <dbReference type="EMBL" id="CAG7623304.1"/>
    </source>
</evidence>
<dbReference type="SFLD" id="SFLDG01144">
    <property type="entry name" value="C2.B.4:_PGP_Like"/>
    <property type="match status" value="1"/>
</dbReference>
<dbReference type="InterPro" id="IPR006379">
    <property type="entry name" value="HAD-SF_hydro_IIB"/>
</dbReference>
<proteinExistence type="predicted"/>
<dbReference type="AlphaFoldDB" id="A0A916NPR6"/>